<accession>A0A3G6JB84</accession>
<evidence type="ECO:0000313" key="2">
    <source>
        <dbReference type="Proteomes" id="UP000269019"/>
    </source>
</evidence>
<gene>
    <name evidence="1" type="ORF">CCHOA_04630</name>
</gene>
<sequence>MPSVILLGCGLSIAVVGALALNRYLRLRSIGNLVVVRRAGLQGNAGWRHGVVHFNNAEMRYYKLRSLRLQPDRRIDRRSITVSGHRELSEVERTFIDEDMRVVYCEVSGVTYEVAMNTRCETALTSWLESAPSSRRKFVYTPQSGPLQKKLR</sequence>
<dbReference type="InterPro" id="IPR019675">
    <property type="entry name" value="DUF2550"/>
</dbReference>
<evidence type="ECO:0000313" key="1">
    <source>
        <dbReference type="EMBL" id="AZA13334.1"/>
    </source>
</evidence>
<dbReference type="EMBL" id="CP033896">
    <property type="protein sequence ID" value="AZA13334.1"/>
    <property type="molecule type" value="Genomic_DNA"/>
</dbReference>
<dbReference type="Pfam" id="PF10739">
    <property type="entry name" value="DUF2550"/>
    <property type="match status" value="1"/>
</dbReference>
<proteinExistence type="predicted"/>
<dbReference type="RefSeq" id="WP_123927298.1">
    <property type="nucleotide sequence ID" value="NZ_CP033896.1"/>
</dbReference>
<dbReference type="AlphaFoldDB" id="A0A3G6JB84"/>
<keyword evidence="2" id="KW-1185">Reference proteome</keyword>
<reference evidence="1 2" key="1">
    <citation type="submission" date="2018-11" db="EMBL/GenBank/DDBJ databases">
        <authorList>
            <person name="Kleinhagauer T."/>
            <person name="Glaeser S.P."/>
            <person name="Spergser J."/>
            <person name="Ruckert C."/>
            <person name="Kaempfer P."/>
            <person name="Busse H.-J."/>
        </authorList>
    </citation>
    <scope>NUCLEOTIDE SEQUENCE [LARGE SCALE GENOMIC DNA]</scope>
    <source>
        <strain evidence="1 2">200CH</strain>
    </source>
</reference>
<protein>
    <recommendedName>
        <fullName evidence="3">DUF2550 domain-containing protein</fullName>
    </recommendedName>
</protein>
<evidence type="ECO:0008006" key="3">
    <source>
        <dbReference type="Google" id="ProtNLM"/>
    </source>
</evidence>
<name>A0A3G6JB84_9CORY</name>
<dbReference type="OrthoDB" id="4793422at2"/>
<dbReference type="KEGG" id="ccho:CCHOA_04630"/>
<organism evidence="1 2">
    <name type="scientific">Corynebacterium choanae</name>
    <dbReference type="NCBI Taxonomy" id="1862358"/>
    <lineage>
        <taxon>Bacteria</taxon>
        <taxon>Bacillati</taxon>
        <taxon>Actinomycetota</taxon>
        <taxon>Actinomycetes</taxon>
        <taxon>Mycobacteriales</taxon>
        <taxon>Corynebacteriaceae</taxon>
        <taxon>Corynebacterium</taxon>
    </lineage>
</organism>
<dbReference type="Proteomes" id="UP000269019">
    <property type="component" value="Chromosome"/>
</dbReference>